<gene>
    <name evidence="5" type="ORF">GCM10009839_00590</name>
</gene>
<proteinExistence type="predicted"/>
<dbReference type="Proteomes" id="UP001500751">
    <property type="component" value="Unassembled WGS sequence"/>
</dbReference>
<dbReference type="InterPro" id="IPR003018">
    <property type="entry name" value="GAF"/>
</dbReference>
<organism evidence="5 6">
    <name type="scientific">Catenulispora yoronensis</name>
    <dbReference type="NCBI Taxonomy" id="450799"/>
    <lineage>
        <taxon>Bacteria</taxon>
        <taxon>Bacillati</taxon>
        <taxon>Actinomycetota</taxon>
        <taxon>Actinomycetes</taxon>
        <taxon>Catenulisporales</taxon>
        <taxon>Catenulisporaceae</taxon>
        <taxon>Catenulispora</taxon>
    </lineage>
</organism>
<dbReference type="PANTHER" id="PTHR43156">
    <property type="entry name" value="STAGE II SPORULATION PROTEIN E-RELATED"/>
    <property type="match status" value="1"/>
</dbReference>
<keyword evidence="1" id="KW-0378">Hydrolase</keyword>
<name>A0ABN2TIC6_9ACTN</name>
<evidence type="ECO:0000256" key="1">
    <source>
        <dbReference type="ARBA" id="ARBA00022801"/>
    </source>
</evidence>
<dbReference type="RefSeq" id="WP_344663393.1">
    <property type="nucleotide sequence ID" value="NZ_BAAAQN010000001.1"/>
</dbReference>
<dbReference type="SUPFAM" id="SSF55781">
    <property type="entry name" value="GAF domain-like"/>
    <property type="match status" value="1"/>
</dbReference>
<dbReference type="EMBL" id="BAAAQN010000001">
    <property type="protein sequence ID" value="GAA2010554.1"/>
    <property type="molecule type" value="Genomic_DNA"/>
</dbReference>
<feature type="compositionally biased region" description="Low complexity" evidence="2">
    <location>
        <begin position="114"/>
        <end position="126"/>
    </location>
</feature>
<feature type="region of interest" description="Disordered" evidence="2">
    <location>
        <begin position="108"/>
        <end position="136"/>
    </location>
</feature>
<accession>A0ABN2TIC6</accession>
<evidence type="ECO:0000256" key="2">
    <source>
        <dbReference type="SAM" id="MobiDB-lite"/>
    </source>
</evidence>
<dbReference type="PANTHER" id="PTHR43156:SF2">
    <property type="entry name" value="STAGE II SPORULATION PROTEIN E"/>
    <property type="match status" value="1"/>
</dbReference>
<dbReference type="Gene3D" id="3.30.450.40">
    <property type="match status" value="1"/>
</dbReference>
<evidence type="ECO:0000259" key="3">
    <source>
        <dbReference type="SMART" id="SM00065"/>
    </source>
</evidence>
<dbReference type="InterPro" id="IPR029016">
    <property type="entry name" value="GAF-like_dom_sf"/>
</dbReference>
<dbReference type="InterPro" id="IPR036457">
    <property type="entry name" value="PPM-type-like_dom_sf"/>
</dbReference>
<protein>
    <submittedName>
        <fullName evidence="5">PP2C family protein-serine/threonine phosphatase</fullName>
    </submittedName>
</protein>
<keyword evidence="6" id="KW-1185">Reference proteome</keyword>
<evidence type="ECO:0000313" key="6">
    <source>
        <dbReference type="Proteomes" id="UP001500751"/>
    </source>
</evidence>
<comment type="caution">
    <text evidence="5">The sequence shown here is derived from an EMBL/GenBank/DDBJ whole genome shotgun (WGS) entry which is preliminary data.</text>
</comment>
<feature type="domain" description="PPM-type phosphatase" evidence="4">
    <location>
        <begin position="326"/>
        <end position="546"/>
    </location>
</feature>
<dbReference type="InterPro" id="IPR052016">
    <property type="entry name" value="Bact_Sigma-Reg"/>
</dbReference>
<sequence length="558" mass="57902">MSTESATESFDPSTVASILALAPFPVVVVDGGGRVVDANPAAVEAVPGMRVDAGFEDCVPRWLAEAHAAGRPHASGRIGNRLVRGTASRWPGGRLAWWLAGDDDSDFGSDDGSDSGSDFGLDSGSDPASGHRRPGSALDAGATAFLVEASNQLMSSLNVERSLEITATLAARHLAEVAVVVAPPSRRRIAITRVARSGAVERRTLRVDPAEVPGLSEALQGFPPVPSRWIDPAAAPGWLVPGDLQEPGSLIVTPLPGNGIPAGALVLLRGRGQERFTESEEALARVFAARAGAAISAALLFTRQSALARTLAEDLMPPSLTRVGGVELAGGYRPAGDEQRLGGDFYDFHGPTPDDPGVLVVFGDVSGKGVAAAMLAGRIRTSISVLRTVESDHERMLQSLNRALLSSRHTRFATLVLASARSVADGVAVRVTCGGHPPPLVVRTDGSVERAASRGTLIGAVESVRATSSEFLLAPGETCLLYSDGITDAVGGLSGTEHYGADRLEQALAGCAGLPAEAVVERIQMLAEQWLTSNRRDDMAVVAITAPIAPIRPPAPVG</sequence>
<feature type="domain" description="GAF" evidence="3">
    <location>
        <begin position="158"/>
        <end position="305"/>
    </location>
</feature>
<dbReference type="SMART" id="SM00065">
    <property type="entry name" value="GAF"/>
    <property type="match status" value="1"/>
</dbReference>
<dbReference type="Pfam" id="PF07228">
    <property type="entry name" value="SpoIIE"/>
    <property type="match status" value="1"/>
</dbReference>
<dbReference type="InterPro" id="IPR001932">
    <property type="entry name" value="PPM-type_phosphatase-like_dom"/>
</dbReference>
<reference evidence="5 6" key="1">
    <citation type="journal article" date="2019" name="Int. J. Syst. Evol. Microbiol.">
        <title>The Global Catalogue of Microorganisms (GCM) 10K type strain sequencing project: providing services to taxonomists for standard genome sequencing and annotation.</title>
        <authorList>
            <consortium name="The Broad Institute Genomics Platform"/>
            <consortium name="The Broad Institute Genome Sequencing Center for Infectious Disease"/>
            <person name="Wu L."/>
            <person name="Ma J."/>
        </authorList>
    </citation>
    <scope>NUCLEOTIDE SEQUENCE [LARGE SCALE GENOMIC DNA]</scope>
    <source>
        <strain evidence="5 6">JCM 16014</strain>
    </source>
</reference>
<evidence type="ECO:0000313" key="5">
    <source>
        <dbReference type="EMBL" id="GAA2010554.1"/>
    </source>
</evidence>
<evidence type="ECO:0000259" key="4">
    <source>
        <dbReference type="SMART" id="SM00331"/>
    </source>
</evidence>
<dbReference type="SUPFAM" id="SSF81606">
    <property type="entry name" value="PP2C-like"/>
    <property type="match status" value="1"/>
</dbReference>
<dbReference type="Gene3D" id="3.60.40.10">
    <property type="entry name" value="PPM-type phosphatase domain"/>
    <property type="match status" value="1"/>
</dbReference>
<dbReference type="SMART" id="SM00331">
    <property type="entry name" value="PP2C_SIG"/>
    <property type="match status" value="1"/>
</dbReference>